<keyword evidence="3" id="KW-0347">Helicase</keyword>
<evidence type="ECO:0000256" key="1">
    <source>
        <dbReference type="SAM" id="MobiDB-lite"/>
    </source>
</evidence>
<feature type="region of interest" description="Disordered" evidence="1">
    <location>
        <begin position="280"/>
        <end position="299"/>
    </location>
</feature>
<feature type="domain" description="AAA+ ATPase" evidence="2">
    <location>
        <begin position="42"/>
        <end position="183"/>
    </location>
</feature>
<keyword evidence="3" id="KW-0067">ATP-binding</keyword>
<dbReference type="Gene3D" id="3.40.50.300">
    <property type="entry name" value="P-loop containing nucleotide triphosphate hydrolases"/>
    <property type="match status" value="1"/>
</dbReference>
<proteinExistence type="predicted"/>
<keyword evidence="3" id="KW-0547">Nucleotide-binding</keyword>
<dbReference type="PANTHER" id="PTHR35894">
    <property type="entry name" value="GENERAL SECRETION PATHWAY PROTEIN A-RELATED"/>
    <property type="match status" value="1"/>
</dbReference>
<dbReference type="InterPro" id="IPR049945">
    <property type="entry name" value="AAA_22"/>
</dbReference>
<sequence length="299" mass="33626">MYEHFYGLREKPFSIQPDPDFLYMGKRHSLAYTMLQYAIYNRAGFTVICGDIGCGKTTLIRRLLRELGDEVSVGLVTNTHPDLADLTEWIMLAFGLPYDGLSPVARYDAFQRYLISEYGKNRRVVLIVDEAQNLSSAAMESLRMLSNINADKDQLLQVVLVGQPQLRDLLRRPELQQFAQRVAADFFISPLNTVEVGDYIEHRLKVAGRDRQLFTPYAAAKIAKATHGIPRSINILCDMALVYGFASEARLIDVHVIDEVLRDRSDYGVLGDTNFNVGQTGNSQWGDSNFPSASDPPKV</sequence>
<evidence type="ECO:0000259" key="2">
    <source>
        <dbReference type="SMART" id="SM00382"/>
    </source>
</evidence>
<organism evidence="3 4">
    <name type="scientific">Hydrogenophaga pseudoflava</name>
    <name type="common">Pseudomonas carboxydoflava</name>
    <dbReference type="NCBI Taxonomy" id="47421"/>
    <lineage>
        <taxon>Bacteria</taxon>
        <taxon>Pseudomonadati</taxon>
        <taxon>Pseudomonadota</taxon>
        <taxon>Betaproteobacteria</taxon>
        <taxon>Burkholderiales</taxon>
        <taxon>Comamonadaceae</taxon>
        <taxon>Hydrogenophaga</taxon>
    </lineage>
</organism>
<dbReference type="AlphaFoldDB" id="A0A4P6WW87"/>
<keyword evidence="4" id="KW-1185">Reference proteome</keyword>
<dbReference type="SMART" id="SM00382">
    <property type="entry name" value="AAA"/>
    <property type="match status" value="1"/>
</dbReference>
<dbReference type="KEGG" id="hpse:HPF_11030"/>
<reference evidence="3 4" key="1">
    <citation type="submission" date="2019-03" db="EMBL/GenBank/DDBJ databases">
        <authorList>
            <person name="Sebastian G."/>
            <person name="Baumann P."/>
            <person name="Ruckert C."/>
            <person name="Kalinowski J."/>
            <person name="Nebel B."/>
            <person name="Takors R."/>
            <person name="Blombach B."/>
        </authorList>
    </citation>
    <scope>NUCLEOTIDE SEQUENCE [LARGE SCALE GENOMIC DNA]</scope>
    <source>
        <strain evidence="3 4">DSM 1084</strain>
    </source>
</reference>
<dbReference type="SUPFAM" id="SSF52540">
    <property type="entry name" value="P-loop containing nucleoside triphosphate hydrolases"/>
    <property type="match status" value="1"/>
</dbReference>
<feature type="compositionally biased region" description="Polar residues" evidence="1">
    <location>
        <begin position="280"/>
        <end position="292"/>
    </location>
</feature>
<dbReference type="InterPro" id="IPR027417">
    <property type="entry name" value="P-loop_NTPase"/>
</dbReference>
<protein>
    <submittedName>
        <fullName evidence="3">Viral (Superfamily 1) RNA helicase</fullName>
    </submittedName>
</protein>
<dbReference type="InterPro" id="IPR003593">
    <property type="entry name" value="AAA+_ATPase"/>
</dbReference>
<dbReference type="RefSeq" id="WP_084397526.1">
    <property type="nucleotide sequence ID" value="NZ_CP037867.1"/>
</dbReference>
<dbReference type="EMBL" id="CP037867">
    <property type="protein sequence ID" value="QBM28222.1"/>
    <property type="molecule type" value="Genomic_DNA"/>
</dbReference>
<name>A0A4P6WW87_HYDPS</name>
<dbReference type="Proteomes" id="UP000293912">
    <property type="component" value="Chromosome"/>
</dbReference>
<evidence type="ECO:0000313" key="3">
    <source>
        <dbReference type="EMBL" id="QBM28222.1"/>
    </source>
</evidence>
<keyword evidence="3" id="KW-0378">Hydrolase</keyword>
<gene>
    <name evidence="3" type="ORF">HPF_11030</name>
</gene>
<evidence type="ECO:0000313" key="4">
    <source>
        <dbReference type="Proteomes" id="UP000293912"/>
    </source>
</evidence>
<accession>A0A4P6WW87</accession>
<dbReference type="GO" id="GO:0004386">
    <property type="term" value="F:helicase activity"/>
    <property type="evidence" value="ECO:0007669"/>
    <property type="project" value="UniProtKB-KW"/>
</dbReference>
<dbReference type="PANTHER" id="PTHR35894:SF1">
    <property type="entry name" value="PHOSPHORIBULOKINASE _ URIDINE KINASE FAMILY"/>
    <property type="match status" value="1"/>
</dbReference>
<dbReference type="GO" id="GO:0016887">
    <property type="term" value="F:ATP hydrolysis activity"/>
    <property type="evidence" value="ECO:0007669"/>
    <property type="project" value="InterPro"/>
</dbReference>
<dbReference type="InterPro" id="IPR052026">
    <property type="entry name" value="ExeA_AAA_ATPase_DNA-bind"/>
</dbReference>
<dbReference type="Pfam" id="PF13401">
    <property type="entry name" value="AAA_22"/>
    <property type="match status" value="1"/>
</dbReference>